<evidence type="ECO:0000256" key="1">
    <source>
        <dbReference type="ARBA" id="ARBA00022617"/>
    </source>
</evidence>
<gene>
    <name evidence="7" type="ORF">PIB30_049015</name>
</gene>
<accession>A0ABU6QGR5</accession>
<protein>
    <recommendedName>
        <fullName evidence="6">Cytochrome b5 heme-binding domain-containing protein</fullName>
    </recommendedName>
</protein>
<dbReference type="InterPro" id="IPR050668">
    <property type="entry name" value="Cytochrome_b5"/>
</dbReference>
<keyword evidence="5" id="KW-0472">Membrane</keyword>
<dbReference type="EMBL" id="JASCZI010000326">
    <property type="protein sequence ID" value="MED6111068.1"/>
    <property type="molecule type" value="Genomic_DNA"/>
</dbReference>
<sequence length="161" mass="17650">MAKIYTFEEVGKYNQKDDCWIIIHGKVYDVTSFLYDHPGGGDVFLVAPDEKDASVGFDEVGHSEAAIEMLETYFVGHSEAAIEMLETYFVGNVDGDTIPSGTVVEDNHTPPPGAYAPQSTNLSSNDGFNLKLLVALLILALPFFLQYYYGKGNSKSHNGDN</sequence>
<dbReference type="PROSITE" id="PS00191">
    <property type="entry name" value="CYTOCHROME_B5_1"/>
    <property type="match status" value="1"/>
</dbReference>
<dbReference type="PANTHER" id="PTHR19359">
    <property type="entry name" value="CYTOCHROME B5"/>
    <property type="match status" value="1"/>
</dbReference>
<evidence type="ECO:0000256" key="3">
    <source>
        <dbReference type="ARBA" id="ARBA00023004"/>
    </source>
</evidence>
<dbReference type="Pfam" id="PF00173">
    <property type="entry name" value="Cyt-b5"/>
    <property type="match status" value="1"/>
</dbReference>
<dbReference type="SMART" id="SM01117">
    <property type="entry name" value="Cyt-b5"/>
    <property type="match status" value="1"/>
</dbReference>
<organism evidence="7 8">
    <name type="scientific">Stylosanthes scabra</name>
    <dbReference type="NCBI Taxonomy" id="79078"/>
    <lineage>
        <taxon>Eukaryota</taxon>
        <taxon>Viridiplantae</taxon>
        <taxon>Streptophyta</taxon>
        <taxon>Embryophyta</taxon>
        <taxon>Tracheophyta</taxon>
        <taxon>Spermatophyta</taxon>
        <taxon>Magnoliopsida</taxon>
        <taxon>eudicotyledons</taxon>
        <taxon>Gunneridae</taxon>
        <taxon>Pentapetalae</taxon>
        <taxon>rosids</taxon>
        <taxon>fabids</taxon>
        <taxon>Fabales</taxon>
        <taxon>Fabaceae</taxon>
        <taxon>Papilionoideae</taxon>
        <taxon>50 kb inversion clade</taxon>
        <taxon>dalbergioids sensu lato</taxon>
        <taxon>Dalbergieae</taxon>
        <taxon>Pterocarpus clade</taxon>
        <taxon>Stylosanthes</taxon>
    </lineage>
</organism>
<keyword evidence="1 5" id="KW-0349">Heme</keyword>
<feature type="domain" description="Cytochrome b5 heme-binding" evidence="6">
    <location>
        <begin position="2"/>
        <end position="79"/>
    </location>
</feature>
<dbReference type="InterPro" id="IPR036400">
    <property type="entry name" value="Cyt_B5-like_heme/steroid_sf"/>
</dbReference>
<comment type="similarity">
    <text evidence="4 5">Belongs to the cytochrome b5 family.</text>
</comment>
<evidence type="ECO:0000313" key="8">
    <source>
        <dbReference type="Proteomes" id="UP001341840"/>
    </source>
</evidence>
<reference evidence="7 8" key="1">
    <citation type="journal article" date="2023" name="Plants (Basel)">
        <title>Bridging the Gap: Combining Genomics and Transcriptomics Approaches to Understand Stylosanthes scabra, an Orphan Legume from the Brazilian Caatinga.</title>
        <authorList>
            <person name="Ferreira-Neto J.R.C."/>
            <person name="da Silva M.D."/>
            <person name="Binneck E."/>
            <person name="de Melo N.F."/>
            <person name="da Silva R.H."/>
            <person name="de Melo A.L.T.M."/>
            <person name="Pandolfi V."/>
            <person name="Bustamante F.O."/>
            <person name="Brasileiro-Vidal A.C."/>
            <person name="Benko-Iseppon A.M."/>
        </authorList>
    </citation>
    <scope>NUCLEOTIDE SEQUENCE [LARGE SCALE GENOMIC DNA]</scope>
    <source>
        <tissue evidence="7">Leaves</tissue>
    </source>
</reference>
<proteinExistence type="inferred from homology"/>
<dbReference type="Gene3D" id="3.10.120.10">
    <property type="entry name" value="Cytochrome b5-like heme/steroid binding domain"/>
    <property type="match status" value="1"/>
</dbReference>
<evidence type="ECO:0000259" key="6">
    <source>
        <dbReference type="PROSITE" id="PS50255"/>
    </source>
</evidence>
<name>A0ABU6QGR5_9FABA</name>
<dbReference type="SUPFAM" id="SSF55856">
    <property type="entry name" value="Cytochrome b5-like heme/steroid binding domain"/>
    <property type="match status" value="1"/>
</dbReference>
<dbReference type="InterPro" id="IPR001199">
    <property type="entry name" value="Cyt_B5-like_heme/steroid-bd"/>
</dbReference>
<dbReference type="PROSITE" id="PS50255">
    <property type="entry name" value="CYTOCHROME_B5_2"/>
    <property type="match status" value="1"/>
</dbReference>
<keyword evidence="8" id="KW-1185">Reference proteome</keyword>
<keyword evidence="2 5" id="KW-0479">Metal-binding</keyword>
<feature type="transmembrane region" description="Helical" evidence="5">
    <location>
        <begin position="128"/>
        <end position="149"/>
    </location>
</feature>
<keyword evidence="5" id="KW-1133">Transmembrane helix</keyword>
<comment type="caution">
    <text evidence="7">The sequence shown here is derived from an EMBL/GenBank/DDBJ whole genome shotgun (WGS) entry which is preliminary data.</text>
</comment>
<keyword evidence="3 5" id="KW-0408">Iron</keyword>
<dbReference type="Proteomes" id="UP001341840">
    <property type="component" value="Unassembled WGS sequence"/>
</dbReference>
<evidence type="ECO:0000256" key="5">
    <source>
        <dbReference type="RuleBase" id="RU362121"/>
    </source>
</evidence>
<evidence type="ECO:0000256" key="4">
    <source>
        <dbReference type="ARBA" id="ARBA00038168"/>
    </source>
</evidence>
<evidence type="ECO:0000256" key="2">
    <source>
        <dbReference type="ARBA" id="ARBA00022723"/>
    </source>
</evidence>
<dbReference type="PANTHER" id="PTHR19359:SF79">
    <property type="entry name" value="CYTOCHROME B5 ISOFORM C"/>
    <property type="match status" value="1"/>
</dbReference>
<keyword evidence="5" id="KW-0812">Transmembrane</keyword>
<evidence type="ECO:0000313" key="7">
    <source>
        <dbReference type="EMBL" id="MED6111068.1"/>
    </source>
</evidence>
<dbReference type="InterPro" id="IPR018506">
    <property type="entry name" value="Cyt_B5_heme-BS"/>
</dbReference>
<dbReference type="PRINTS" id="PR00363">
    <property type="entry name" value="CYTOCHROMEB5"/>
</dbReference>